<reference evidence="3" key="1">
    <citation type="journal article" date="2011" name="Genome Biol.">
        <title>Comparative genomics of the social amoebae Dictyostelium discoideum and Dictyostelium purpureum.</title>
        <authorList>
            <consortium name="US DOE Joint Genome Institute (JGI-PGF)"/>
            <person name="Sucgang R."/>
            <person name="Kuo A."/>
            <person name="Tian X."/>
            <person name="Salerno W."/>
            <person name="Parikh A."/>
            <person name="Feasley C.L."/>
            <person name="Dalin E."/>
            <person name="Tu H."/>
            <person name="Huang E."/>
            <person name="Barry K."/>
            <person name="Lindquist E."/>
            <person name="Shapiro H."/>
            <person name="Bruce D."/>
            <person name="Schmutz J."/>
            <person name="Salamov A."/>
            <person name="Fey P."/>
            <person name="Gaudet P."/>
            <person name="Anjard C."/>
            <person name="Babu M.M."/>
            <person name="Basu S."/>
            <person name="Bushmanova Y."/>
            <person name="van der Wel H."/>
            <person name="Katoh-Kurasawa M."/>
            <person name="Dinh C."/>
            <person name="Coutinho P.M."/>
            <person name="Saito T."/>
            <person name="Elias M."/>
            <person name="Schaap P."/>
            <person name="Kay R.R."/>
            <person name="Henrissat B."/>
            <person name="Eichinger L."/>
            <person name="Rivero F."/>
            <person name="Putnam N.H."/>
            <person name="West C.M."/>
            <person name="Loomis W.F."/>
            <person name="Chisholm R.L."/>
            <person name="Shaulsky G."/>
            <person name="Strassmann J.E."/>
            <person name="Queller D.C."/>
            <person name="Kuspa A."/>
            <person name="Grigoriev I.V."/>
        </authorList>
    </citation>
    <scope>NUCLEOTIDE SEQUENCE [LARGE SCALE GENOMIC DNA]</scope>
    <source>
        <strain evidence="3">QSDP1</strain>
    </source>
</reference>
<dbReference type="AlphaFoldDB" id="F0ZRP6"/>
<feature type="chain" id="PRO_5003265355" description="Autocrine proliferation repressor A-like" evidence="1">
    <location>
        <begin position="18"/>
        <end position="502"/>
    </location>
</feature>
<evidence type="ECO:0000256" key="1">
    <source>
        <dbReference type="SAM" id="SignalP"/>
    </source>
</evidence>
<dbReference type="EMBL" id="GL871144">
    <property type="protein sequence ID" value="EGC33378.1"/>
    <property type="molecule type" value="Genomic_DNA"/>
</dbReference>
<dbReference type="InterPro" id="IPR029058">
    <property type="entry name" value="AB_hydrolase_fold"/>
</dbReference>
<dbReference type="VEuPathDB" id="AmoebaDB:DICPUDRAFT_98573"/>
<dbReference type="RefSeq" id="XP_003290086.1">
    <property type="nucleotide sequence ID" value="XM_003290038.1"/>
</dbReference>
<dbReference type="InterPro" id="IPR009199">
    <property type="entry name" value="PhoPQ-act_pathogen-rel_PqaA"/>
</dbReference>
<protein>
    <recommendedName>
        <fullName evidence="4">Autocrine proliferation repressor A-like</fullName>
    </recommendedName>
</protein>
<dbReference type="eggNOG" id="ENOG502QU2G">
    <property type="taxonomic scope" value="Eukaryota"/>
</dbReference>
<organism evidence="2 3">
    <name type="scientific">Dictyostelium purpureum</name>
    <name type="common">Slime mold</name>
    <dbReference type="NCBI Taxonomy" id="5786"/>
    <lineage>
        <taxon>Eukaryota</taxon>
        <taxon>Amoebozoa</taxon>
        <taxon>Evosea</taxon>
        <taxon>Eumycetozoa</taxon>
        <taxon>Dictyostelia</taxon>
        <taxon>Dictyosteliales</taxon>
        <taxon>Dictyosteliaceae</taxon>
        <taxon>Dictyostelium</taxon>
    </lineage>
</organism>
<accession>F0ZRP6</accession>
<dbReference type="SUPFAM" id="SSF53474">
    <property type="entry name" value="alpha/beta-Hydrolases"/>
    <property type="match status" value="1"/>
</dbReference>
<dbReference type="PANTHER" id="PTHR31497">
    <property type="entry name" value="AUTOCRINE PROLIFERATION REPRESSOR PROTEIN A"/>
    <property type="match status" value="1"/>
</dbReference>
<dbReference type="Gene3D" id="3.40.50.1820">
    <property type="entry name" value="alpha/beta hydrolase"/>
    <property type="match status" value="1"/>
</dbReference>
<dbReference type="OMA" id="WETILTF"/>
<evidence type="ECO:0000313" key="3">
    <source>
        <dbReference type="Proteomes" id="UP000001064"/>
    </source>
</evidence>
<evidence type="ECO:0000313" key="2">
    <source>
        <dbReference type="EMBL" id="EGC33378.1"/>
    </source>
</evidence>
<evidence type="ECO:0008006" key="4">
    <source>
        <dbReference type="Google" id="ProtNLM"/>
    </source>
</evidence>
<dbReference type="PANTHER" id="PTHR31497:SF1">
    <property type="entry name" value="PHOPQ-ACTIVATED PATHOGENICITY-RELATED PROTEIN"/>
    <property type="match status" value="1"/>
</dbReference>
<dbReference type="OrthoDB" id="2020799at2759"/>
<keyword evidence="1" id="KW-0732">Signal</keyword>
<sequence length="502" mass="56683">MLKILIAFLFLITLINAESKVLSEFVQKYDPNFKWTLNATYDIGHANVHILEFRSQQWLNSSQSSAPVWKHWLQICIPKALDRNIDSAILMIEGGDIQNWAVPTAGQINGFGNKMLCSATSPITATLQQTPQQDLVFENDGVLREEDDIVAYTWAKFMNTNETDWISLNPQTKSAIRAMDAIQQFGNTFTGNYTVNKFVVTGGSKRGWTTWGTAMVKDPRVIGIAPMVISVLNLVDNIEAQIECYGNWSFALQDYVNHNITKFLYTKYFAKLTQIIDPINYIDVVESIPKLIILAVNDEFFLPDSTKFYFSQLKGETKLALFANTTHSGIKSQQVANTIVNFYNLVSKNMPIPQFKWSIDYSNDKNSGTITLNVLSGTVTKVLLYHGTTESKVRRDFRFYECHPSHVGPQCIRPNYFFSFEIQATSPNTYVYTVTKPQQGGWTGFYMNVYFSTGSIFSSEMAVVPDILPFPKCTMEVCGSGLPSYMCNNSSCEDDLQDSVEN</sequence>
<dbReference type="Pfam" id="PF10142">
    <property type="entry name" value="PhoPQ_related"/>
    <property type="match status" value="1"/>
</dbReference>
<dbReference type="KEGG" id="dpp:DICPUDRAFT_98573"/>
<dbReference type="InParanoid" id="F0ZRP6"/>
<keyword evidence="3" id="KW-1185">Reference proteome</keyword>
<dbReference type="Proteomes" id="UP000001064">
    <property type="component" value="Unassembled WGS sequence"/>
</dbReference>
<dbReference type="STRING" id="5786.F0ZRP6"/>
<proteinExistence type="predicted"/>
<dbReference type="GeneID" id="10504442"/>
<gene>
    <name evidence="2" type="ORF">DICPUDRAFT_98573</name>
</gene>
<dbReference type="PIRSF" id="PIRSF014728">
    <property type="entry name" value="PqaA"/>
    <property type="match status" value="1"/>
</dbReference>
<feature type="signal peptide" evidence="1">
    <location>
        <begin position="1"/>
        <end position="17"/>
    </location>
</feature>
<name>F0ZRP6_DICPU</name>